<proteinExistence type="predicted"/>
<gene>
    <name evidence="1" type="ORF">EVA_17820</name>
</gene>
<comment type="caution">
    <text evidence="1">The sequence shown here is derived from an EMBL/GenBank/DDBJ whole genome shotgun (WGS) entry which is preliminary data.</text>
</comment>
<accession>J9FWY1</accession>
<protein>
    <submittedName>
        <fullName evidence="1">Uncharacterized protein</fullName>
    </submittedName>
</protein>
<dbReference type="AlphaFoldDB" id="J9FWY1"/>
<organism evidence="1">
    <name type="scientific">gut metagenome</name>
    <dbReference type="NCBI Taxonomy" id="749906"/>
    <lineage>
        <taxon>unclassified sequences</taxon>
        <taxon>metagenomes</taxon>
        <taxon>organismal metagenomes</taxon>
    </lineage>
</organism>
<sequence length="35" mass="4053">MGKDALILIGQISTSRTKSLNLYRKRYKKESIINL</sequence>
<evidence type="ECO:0000313" key="1">
    <source>
        <dbReference type="EMBL" id="EJW94072.1"/>
    </source>
</evidence>
<dbReference type="EMBL" id="AMCI01006587">
    <property type="protein sequence ID" value="EJW94072.1"/>
    <property type="molecule type" value="Genomic_DNA"/>
</dbReference>
<name>J9FWY1_9ZZZZ</name>
<reference evidence="1" key="1">
    <citation type="journal article" date="2012" name="PLoS ONE">
        <title>Gene sets for utilization of primary and secondary nutrition supplies in the distal gut of endangered iberian lynx.</title>
        <authorList>
            <person name="Alcaide M."/>
            <person name="Messina E."/>
            <person name="Richter M."/>
            <person name="Bargiela R."/>
            <person name="Peplies J."/>
            <person name="Huws S.A."/>
            <person name="Newbold C.J."/>
            <person name="Golyshin P.N."/>
            <person name="Simon M.A."/>
            <person name="Lopez G."/>
            <person name="Yakimov M.M."/>
            <person name="Ferrer M."/>
        </authorList>
    </citation>
    <scope>NUCLEOTIDE SEQUENCE</scope>
</reference>